<feature type="region of interest" description="Disordered" evidence="1">
    <location>
        <begin position="1"/>
        <end position="27"/>
    </location>
</feature>
<proteinExistence type="predicted"/>
<dbReference type="AlphaFoldDB" id="A0A8H6JME2"/>
<name>A0A8H6JME2_9PEZI</name>
<dbReference type="EMBL" id="WIGN01000036">
    <property type="protein sequence ID" value="KAF6815295.1"/>
    <property type="molecule type" value="Genomic_DNA"/>
</dbReference>
<accession>A0A8H6JME2</accession>
<gene>
    <name evidence="2" type="ORF">CSOJ01_03558</name>
</gene>
<protein>
    <submittedName>
        <fullName evidence="2">Uncharacterized protein</fullName>
    </submittedName>
</protein>
<keyword evidence="3" id="KW-1185">Reference proteome</keyword>
<feature type="region of interest" description="Disordered" evidence="1">
    <location>
        <begin position="57"/>
        <end position="97"/>
    </location>
</feature>
<comment type="caution">
    <text evidence="2">The sequence shown here is derived from an EMBL/GenBank/DDBJ whole genome shotgun (WGS) entry which is preliminary data.</text>
</comment>
<reference evidence="2 3" key="1">
    <citation type="journal article" date="2020" name="Phytopathology">
        <title>Genome Sequence Resources of Colletotrichum truncatum, C. plurivorum, C. musicola, and C. sojae: Four Species Pathogenic to Soybean (Glycine max).</title>
        <authorList>
            <person name="Rogerio F."/>
            <person name="Boufleur T.R."/>
            <person name="Ciampi-Guillardi M."/>
            <person name="Sukno S.A."/>
            <person name="Thon M.R."/>
            <person name="Massola Junior N.S."/>
            <person name="Baroncelli R."/>
        </authorList>
    </citation>
    <scope>NUCLEOTIDE SEQUENCE [LARGE SCALE GENOMIC DNA]</scope>
    <source>
        <strain evidence="2 3">LFN0009</strain>
    </source>
</reference>
<dbReference type="Proteomes" id="UP000652219">
    <property type="component" value="Unassembled WGS sequence"/>
</dbReference>
<evidence type="ECO:0000313" key="3">
    <source>
        <dbReference type="Proteomes" id="UP000652219"/>
    </source>
</evidence>
<evidence type="ECO:0000256" key="1">
    <source>
        <dbReference type="SAM" id="MobiDB-lite"/>
    </source>
</evidence>
<organism evidence="2 3">
    <name type="scientific">Colletotrichum sojae</name>
    <dbReference type="NCBI Taxonomy" id="2175907"/>
    <lineage>
        <taxon>Eukaryota</taxon>
        <taxon>Fungi</taxon>
        <taxon>Dikarya</taxon>
        <taxon>Ascomycota</taxon>
        <taxon>Pezizomycotina</taxon>
        <taxon>Sordariomycetes</taxon>
        <taxon>Hypocreomycetidae</taxon>
        <taxon>Glomerellales</taxon>
        <taxon>Glomerellaceae</taxon>
        <taxon>Colletotrichum</taxon>
        <taxon>Colletotrichum orchidearum species complex</taxon>
    </lineage>
</organism>
<evidence type="ECO:0000313" key="2">
    <source>
        <dbReference type="EMBL" id="KAF6815295.1"/>
    </source>
</evidence>
<sequence length="187" mass="20927">MPGTVYRRVPSRVSTGPYRHSPSSAVQRHPSIIQFGGPQVVNRRQYFPSANLHHSRYDITESPPQRCRTVATTADRDRPDPQAAGPGHIQSTDNTSPAFQGTFPSPTRIPHPALRTAKKACLRPAHTPSFTRRSSPSKFLRDRGTAYEIETDFCPLPPPLPYIVVDYRLVPESSASSPTRQTRTTWR</sequence>